<dbReference type="Pfam" id="PF02458">
    <property type="entry name" value="Transferase"/>
    <property type="match status" value="1"/>
</dbReference>
<accession>A0AAD8KVC1</accession>
<evidence type="ECO:0000313" key="5">
    <source>
        <dbReference type="Proteomes" id="UP001229421"/>
    </source>
</evidence>
<protein>
    <recommendedName>
        <fullName evidence="6">Transferase, Chloramphenicol acetyltransferase-like domain protein</fullName>
    </recommendedName>
</protein>
<comment type="similarity">
    <text evidence="1">Belongs to the plant acyltransferase family.</text>
</comment>
<evidence type="ECO:0000313" key="4">
    <source>
        <dbReference type="EMBL" id="KAK1427886.1"/>
    </source>
</evidence>
<dbReference type="PANTHER" id="PTHR31623:SF55">
    <property type="entry name" value="VINORINE SYNTHASE"/>
    <property type="match status" value="1"/>
</dbReference>
<comment type="caution">
    <text evidence="4">The sequence shown here is derived from an EMBL/GenBank/DDBJ whole genome shotgun (WGS) entry which is preliminary data.</text>
</comment>
<evidence type="ECO:0000256" key="1">
    <source>
        <dbReference type="ARBA" id="ARBA00009861"/>
    </source>
</evidence>
<keyword evidence="5" id="KW-1185">Reference proteome</keyword>
<organism evidence="4 5">
    <name type="scientific">Tagetes erecta</name>
    <name type="common">African marigold</name>
    <dbReference type="NCBI Taxonomy" id="13708"/>
    <lineage>
        <taxon>Eukaryota</taxon>
        <taxon>Viridiplantae</taxon>
        <taxon>Streptophyta</taxon>
        <taxon>Embryophyta</taxon>
        <taxon>Tracheophyta</taxon>
        <taxon>Spermatophyta</taxon>
        <taxon>Magnoliopsida</taxon>
        <taxon>eudicotyledons</taxon>
        <taxon>Gunneridae</taxon>
        <taxon>Pentapetalae</taxon>
        <taxon>asterids</taxon>
        <taxon>campanulids</taxon>
        <taxon>Asterales</taxon>
        <taxon>Asteraceae</taxon>
        <taxon>Asteroideae</taxon>
        <taxon>Heliantheae alliance</taxon>
        <taxon>Tageteae</taxon>
        <taxon>Tagetes</taxon>
    </lineage>
</organism>
<dbReference type="GO" id="GO:0016746">
    <property type="term" value="F:acyltransferase activity"/>
    <property type="evidence" value="ECO:0007669"/>
    <property type="project" value="UniProtKB-KW"/>
</dbReference>
<name>A0AAD8KVC1_TARER</name>
<evidence type="ECO:0000256" key="2">
    <source>
        <dbReference type="ARBA" id="ARBA00022679"/>
    </source>
</evidence>
<dbReference type="Proteomes" id="UP001229421">
    <property type="component" value="Unassembled WGS sequence"/>
</dbReference>
<keyword evidence="3" id="KW-0012">Acyltransferase</keyword>
<keyword evidence="2" id="KW-0808">Transferase</keyword>
<dbReference type="InterPro" id="IPR023213">
    <property type="entry name" value="CAT-like_dom_sf"/>
</dbReference>
<dbReference type="PANTHER" id="PTHR31623">
    <property type="entry name" value="F21J9.9"/>
    <property type="match status" value="1"/>
</dbReference>
<proteinExistence type="inferred from homology"/>
<dbReference type="Gene3D" id="3.30.559.10">
    <property type="entry name" value="Chloramphenicol acetyltransferase-like domain"/>
    <property type="match status" value="2"/>
</dbReference>
<sequence>MKWLIFAQIATQNLLGSKRCLLGHGSFGQRFFNHASPASNPIGWLDPNQLRYSSLYHGHYYSTLKYRKATESPYDVKKVDLEIISRETIKPSAPTPHHLRNFNLSIIDQFMYDVYVPLIVFFPNTNQASNVTNVVTKRSKHLKESLSKILTRFYPFAGKFKSNMQIECNDEGVYYSEARVNQTLEDFLDLPDDERLRELMPEKPYTKETSIGNYVIGVQVNIFKCGGIGLSTSVSHKIVDGQTFYIFMNAWATTARGSLETISPSFVASEIFPNNPCLQYSVPSKLLATKMLSTKRFVFDSRALTLLKAQHVASVGSVHPPTRMEATIGVIWKAAAQAASKVRPFGPYSPHALLSAVNFRRRMSPPMPQESIGNLVDVAAAICFPCGDMNLPTLIGEVRKSIANINSNHIESMKGEKGHERFNEILRSVTQLTNVTVEGDCVCATSLLNSQLYELDFGWGKPIWFYVMNAGFARLVTLNETLKGGGVEAIVTLSPDEMEIFEHDLELMSYVSINPSPLRFLN</sequence>
<reference evidence="4" key="1">
    <citation type="journal article" date="2023" name="bioRxiv">
        <title>Improved chromosome-level genome assembly for marigold (Tagetes erecta).</title>
        <authorList>
            <person name="Jiang F."/>
            <person name="Yuan L."/>
            <person name="Wang S."/>
            <person name="Wang H."/>
            <person name="Xu D."/>
            <person name="Wang A."/>
            <person name="Fan W."/>
        </authorList>
    </citation>
    <scope>NUCLEOTIDE SEQUENCE</scope>
    <source>
        <strain evidence="4">WSJ</strain>
        <tissue evidence="4">Leaf</tissue>
    </source>
</reference>
<evidence type="ECO:0008006" key="6">
    <source>
        <dbReference type="Google" id="ProtNLM"/>
    </source>
</evidence>
<evidence type="ECO:0000256" key="3">
    <source>
        <dbReference type="ARBA" id="ARBA00023315"/>
    </source>
</evidence>
<gene>
    <name evidence="4" type="ORF">QVD17_16602</name>
</gene>
<dbReference type="AlphaFoldDB" id="A0AAD8KVC1"/>
<dbReference type="EMBL" id="JAUHHV010000004">
    <property type="protein sequence ID" value="KAK1427886.1"/>
    <property type="molecule type" value="Genomic_DNA"/>
</dbReference>